<dbReference type="GO" id="GO:0005737">
    <property type="term" value="C:cytoplasm"/>
    <property type="evidence" value="ECO:0007669"/>
    <property type="project" value="TreeGrafter"/>
</dbReference>
<keyword evidence="4" id="KW-0862">Zinc</keyword>
<dbReference type="PROSITE" id="PS50157">
    <property type="entry name" value="ZINC_FINGER_C2H2_2"/>
    <property type="match status" value="2"/>
</dbReference>
<keyword evidence="1" id="KW-0677">Repeat</keyword>
<proteinExistence type="predicted"/>
<organism evidence="6 7">
    <name type="scientific">Botryotinia calthae</name>
    <dbReference type="NCBI Taxonomy" id="38488"/>
    <lineage>
        <taxon>Eukaryota</taxon>
        <taxon>Fungi</taxon>
        <taxon>Dikarya</taxon>
        <taxon>Ascomycota</taxon>
        <taxon>Pezizomycotina</taxon>
        <taxon>Leotiomycetes</taxon>
        <taxon>Helotiales</taxon>
        <taxon>Sclerotiniaceae</taxon>
        <taxon>Botryotinia</taxon>
    </lineage>
</organism>
<keyword evidence="7" id="KW-1185">Reference proteome</keyword>
<dbReference type="PROSITE" id="PS50088">
    <property type="entry name" value="ANK_REPEAT"/>
    <property type="match status" value="8"/>
</dbReference>
<evidence type="ECO:0000313" key="6">
    <source>
        <dbReference type="EMBL" id="TEY61121.1"/>
    </source>
</evidence>
<feature type="repeat" description="ANK" evidence="3">
    <location>
        <begin position="626"/>
        <end position="658"/>
    </location>
</feature>
<keyword evidence="2 3" id="KW-0040">ANK repeat</keyword>
<gene>
    <name evidence="6" type="ORF">BOTCAL_0174g00030</name>
</gene>
<feature type="repeat" description="ANK" evidence="3">
    <location>
        <begin position="552"/>
        <end position="584"/>
    </location>
</feature>
<evidence type="ECO:0000259" key="5">
    <source>
        <dbReference type="PROSITE" id="PS50157"/>
    </source>
</evidence>
<accession>A0A4Y8D1H2</accession>
<evidence type="ECO:0000256" key="3">
    <source>
        <dbReference type="PROSITE-ProRule" id="PRU00023"/>
    </source>
</evidence>
<dbReference type="AlphaFoldDB" id="A0A4Y8D1H2"/>
<feature type="repeat" description="ANK" evidence="3">
    <location>
        <begin position="484"/>
        <end position="516"/>
    </location>
</feature>
<dbReference type="Gene3D" id="3.30.160.60">
    <property type="entry name" value="Classic Zinc Finger"/>
    <property type="match status" value="2"/>
</dbReference>
<feature type="domain" description="C2H2-type" evidence="5">
    <location>
        <begin position="40"/>
        <end position="67"/>
    </location>
</feature>
<dbReference type="InterPro" id="IPR036236">
    <property type="entry name" value="Znf_C2H2_sf"/>
</dbReference>
<dbReference type="PRINTS" id="PR01415">
    <property type="entry name" value="ANKYRIN"/>
</dbReference>
<dbReference type="STRING" id="38488.A0A4Y8D1H2"/>
<dbReference type="GO" id="GO:0008270">
    <property type="term" value="F:zinc ion binding"/>
    <property type="evidence" value="ECO:0007669"/>
    <property type="project" value="UniProtKB-KW"/>
</dbReference>
<comment type="caution">
    <text evidence="6">The sequence shown here is derived from an EMBL/GenBank/DDBJ whole genome shotgun (WGS) entry which is preliminary data.</text>
</comment>
<feature type="repeat" description="ANK" evidence="3">
    <location>
        <begin position="418"/>
        <end position="450"/>
    </location>
</feature>
<evidence type="ECO:0000256" key="1">
    <source>
        <dbReference type="ARBA" id="ARBA00022737"/>
    </source>
</evidence>
<feature type="repeat" description="ANK" evidence="3">
    <location>
        <begin position="193"/>
        <end position="225"/>
    </location>
</feature>
<evidence type="ECO:0000256" key="4">
    <source>
        <dbReference type="PROSITE-ProRule" id="PRU00042"/>
    </source>
</evidence>
<name>A0A4Y8D1H2_9HELO</name>
<dbReference type="OrthoDB" id="5428966at2759"/>
<dbReference type="InterPro" id="IPR036770">
    <property type="entry name" value="Ankyrin_rpt-contain_sf"/>
</dbReference>
<reference evidence="6 7" key="1">
    <citation type="submission" date="2017-11" db="EMBL/GenBank/DDBJ databases">
        <title>Comparative genomics of Botrytis spp.</title>
        <authorList>
            <person name="Valero-Jimenez C.A."/>
            <person name="Tapia P."/>
            <person name="Veloso J."/>
            <person name="Silva-Moreno E."/>
            <person name="Staats M."/>
            <person name="Valdes J.H."/>
            <person name="Van Kan J.A.L."/>
        </authorList>
    </citation>
    <scope>NUCLEOTIDE SEQUENCE [LARGE SCALE GENOMIC DNA]</scope>
    <source>
        <strain evidence="6 7">MUCL2830</strain>
    </source>
</reference>
<dbReference type="Gene3D" id="1.25.40.20">
    <property type="entry name" value="Ankyrin repeat-containing domain"/>
    <property type="match status" value="3"/>
</dbReference>
<dbReference type="EMBL" id="PHWZ01000174">
    <property type="protein sequence ID" value="TEY61121.1"/>
    <property type="molecule type" value="Genomic_DNA"/>
</dbReference>
<feature type="repeat" description="ANK" evidence="3">
    <location>
        <begin position="450"/>
        <end position="482"/>
    </location>
</feature>
<dbReference type="Pfam" id="PF00023">
    <property type="entry name" value="Ank"/>
    <property type="match status" value="1"/>
</dbReference>
<dbReference type="InterPro" id="IPR002110">
    <property type="entry name" value="Ankyrin_rpt"/>
</dbReference>
<evidence type="ECO:0000313" key="7">
    <source>
        <dbReference type="Proteomes" id="UP000297299"/>
    </source>
</evidence>
<evidence type="ECO:0000256" key="2">
    <source>
        <dbReference type="ARBA" id="ARBA00023043"/>
    </source>
</evidence>
<protein>
    <recommendedName>
        <fullName evidence="5">C2H2-type domain-containing protein</fullName>
    </recommendedName>
</protein>
<dbReference type="SUPFAM" id="SSF48403">
    <property type="entry name" value="Ankyrin repeat"/>
    <property type="match status" value="2"/>
</dbReference>
<feature type="repeat" description="ANK" evidence="3">
    <location>
        <begin position="160"/>
        <end position="192"/>
    </location>
</feature>
<dbReference type="SUPFAM" id="SSF57667">
    <property type="entry name" value="beta-beta-alpha zinc fingers"/>
    <property type="match status" value="1"/>
</dbReference>
<dbReference type="PANTHER" id="PTHR24198">
    <property type="entry name" value="ANKYRIN REPEAT AND PROTEIN KINASE DOMAIN-CONTAINING PROTEIN"/>
    <property type="match status" value="1"/>
</dbReference>
<dbReference type="SMART" id="SM00248">
    <property type="entry name" value="ANK"/>
    <property type="match status" value="12"/>
</dbReference>
<dbReference type="SMART" id="SM00355">
    <property type="entry name" value="ZnF_C2H2"/>
    <property type="match status" value="3"/>
</dbReference>
<dbReference type="PANTHER" id="PTHR24198:SF165">
    <property type="entry name" value="ANKYRIN REPEAT-CONTAINING PROTEIN-RELATED"/>
    <property type="match status" value="1"/>
</dbReference>
<keyword evidence="4" id="KW-0863">Zinc-finger</keyword>
<feature type="repeat" description="ANK" evidence="3">
    <location>
        <begin position="518"/>
        <end position="550"/>
    </location>
</feature>
<dbReference type="PROSITE" id="PS00028">
    <property type="entry name" value="ZINC_FINGER_C2H2_1"/>
    <property type="match status" value="2"/>
</dbReference>
<keyword evidence="4" id="KW-0479">Metal-binding</keyword>
<dbReference type="InterPro" id="IPR013087">
    <property type="entry name" value="Znf_C2H2_type"/>
</dbReference>
<dbReference type="Pfam" id="PF12796">
    <property type="entry name" value="Ank_2"/>
    <property type="match status" value="4"/>
</dbReference>
<dbReference type="Proteomes" id="UP000297299">
    <property type="component" value="Unassembled WGS sequence"/>
</dbReference>
<dbReference type="PROSITE" id="PS50297">
    <property type="entry name" value="ANK_REP_REGION"/>
    <property type="match status" value="8"/>
</dbReference>
<feature type="domain" description="C2H2-type" evidence="5">
    <location>
        <begin position="14"/>
        <end position="41"/>
    </location>
</feature>
<sequence>MTSSTASFRVPGTFGCEFCPQSLPTKGSLNRHRNTHIRPYKCIVCQSGFALRSDLRRHEGKHGIVDPKYMCKWPECNFKGSTRKDNLLRHMRKVHSNIVATDEEATRNATGLRDVYDEAVENRKESEKSLTILKLVQGGNVTSLKLLLHRGGNIMETTGSGKTALHVAAFNGHLDILKLLLDTSIERNAKDTAGRSALHYAARGGHSHIFRELLAAGLFLDDRDNNDEDSMCEACRKGHQDLVPEILGIQTQLCSSDGSSMGSTPNERSGITQSTSVEYRDWVETVGLKKYITLAIENGHRAIVEIILFQHSDINQKHLVYALEKAAGIGEHQLVLSILQKKDRLSLWICFRALRIAAMHEDIPIMDTLFEEIIRPKIGADMKELHILLLQVAAGNNDDIVRFLIGKGANVNYQSSKNSVTPLWRASNRGKLAIVTMLLEAGAHVDLLSSKGTALSIAIKRGYKAIIDLLIEKGAEVNASGSNRSGTALQEAVWRGDKATIDLLIEKGAEVNASGSDRSGTALQEAIKRGDKATIDLLIEKGAEVNASGNDRSGTALQEAVRRGSESIIIRLIQLGADVNAPESAGSYWSPNPGVAIQEAVKYGNQTIVDILLLAGADVKVPANRNCGTPLQEAVRNGNEYIVKQLIDIGVDVNAPAVKSWGCRSCNPEIAIREALKGGNQTIVDMLIRAGAVWSGKD</sequence>